<dbReference type="GO" id="GO:0030955">
    <property type="term" value="F:potassium ion binding"/>
    <property type="evidence" value="ECO:0007669"/>
    <property type="project" value="UniProtKB-UniRule"/>
</dbReference>
<evidence type="ECO:0000256" key="12">
    <source>
        <dbReference type="ARBA" id="ARBA00023152"/>
    </source>
</evidence>
<dbReference type="EMBL" id="ALWX01000051">
    <property type="protein sequence ID" value="EKA60674.1"/>
    <property type="molecule type" value="Genomic_DNA"/>
</dbReference>
<feature type="region of interest" description="Disordered" evidence="16">
    <location>
        <begin position="306"/>
        <end position="358"/>
    </location>
</feature>
<dbReference type="EC" id="2.7.1.40" evidence="4 14"/>
<evidence type="ECO:0000256" key="11">
    <source>
        <dbReference type="ARBA" id="ARBA00022842"/>
    </source>
</evidence>
<evidence type="ECO:0000256" key="4">
    <source>
        <dbReference type="ARBA" id="ARBA00012142"/>
    </source>
</evidence>
<evidence type="ECO:0000256" key="6">
    <source>
        <dbReference type="ARBA" id="ARBA00022679"/>
    </source>
</evidence>
<dbReference type="FunFam" id="2.40.33.10:FF:000001">
    <property type="entry name" value="Pyruvate kinase"/>
    <property type="match status" value="1"/>
</dbReference>
<evidence type="ECO:0000256" key="2">
    <source>
        <dbReference type="ARBA" id="ARBA00004997"/>
    </source>
</evidence>
<dbReference type="InterPro" id="IPR015806">
    <property type="entry name" value="Pyrv_Knase_insert_dom_sf"/>
</dbReference>
<comment type="pathway">
    <text evidence="2 15">Carbohydrate degradation; glycolysis; pyruvate from D-glyceraldehyde 3-phosphate: step 5/5.</text>
</comment>
<dbReference type="GO" id="GO:0005524">
    <property type="term" value="F:ATP binding"/>
    <property type="evidence" value="ECO:0007669"/>
    <property type="project" value="UniProtKB-KW"/>
</dbReference>
<dbReference type="PROSITE" id="PS00110">
    <property type="entry name" value="PYRUVATE_KINASE"/>
    <property type="match status" value="1"/>
</dbReference>
<dbReference type="SUPFAM" id="SSF50800">
    <property type="entry name" value="PK beta-barrel domain-like"/>
    <property type="match status" value="1"/>
</dbReference>
<keyword evidence="13 18" id="KW-0670">Pyruvate</keyword>
<keyword evidence="9 15" id="KW-0418">Kinase</keyword>
<dbReference type="PANTHER" id="PTHR11817">
    <property type="entry name" value="PYRUVATE KINASE"/>
    <property type="match status" value="1"/>
</dbReference>
<evidence type="ECO:0000256" key="1">
    <source>
        <dbReference type="ARBA" id="ARBA00001958"/>
    </source>
</evidence>
<dbReference type="SUPFAM" id="SSF51621">
    <property type="entry name" value="Phosphoenolpyruvate/pyruvate domain"/>
    <property type="match status" value="1"/>
</dbReference>
<evidence type="ECO:0000256" key="14">
    <source>
        <dbReference type="NCBIfam" id="TIGR01064"/>
    </source>
</evidence>
<dbReference type="InterPro" id="IPR011037">
    <property type="entry name" value="Pyrv_Knase-like_insert_dom_sf"/>
</dbReference>
<feature type="region of interest" description="Disordered" evidence="16">
    <location>
        <begin position="385"/>
        <end position="526"/>
    </location>
</feature>
<evidence type="ECO:0000256" key="5">
    <source>
        <dbReference type="ARBA" id="ARBA00018587"/>
    </source>
</evidence>
<evidence type="ECO:0000256" key="16">
    <source>
        <dbReference type="SAM" id="MobiDB-lite"/>
    </source>
</evidence>
<comment type="similarity">
    <text evidence="3 15">Belongs to the pyruvate kinase family.</text>
</comment>
<dbReference type="InterPro" id="IPR018209">
    <property type="entry name" value="Pyrv_Knase_AS"/>
</dbReference>
<feature type="compositionally biased region" description="Basic residues" evidence="16">
    <location>
        <begin position="454"/>
        <end position="467"/>
    </location>
</feature>
<dbReference type="STRING" id="1210046.B277_11890"/>
<dbReference type="Pfam" id="PF00224">
    <property type="entry name" value="PK"/>
    <property type="match status" value="1"/>
</dbReference>
<comment type="cofactor">
    <cofactor evidence="1">
        <name>K(+)</name>
        <dbReference type="ChEBI" id="CHEBI:29103"/>
    </cofactor>
</comment>
<keyword evidence="8" id="KW-0547">Nucleotide-binding</keyword>
<dbReference type="GO" id="GO:0000287">
    <property type="term" value="F:magnesium ion binding"/>
    <property type="evidence" value="ECO:0007669"/>
    <property type="project" value="UniProtKB-UniRule"/>
</dbReference>
<name>K1DWC7_9MICO</name>
<evidence type="ECO:0000256" key="7">
    <source>
        <dbReference type="ARBA" id="ARBA00022723"/>
    </source>
</evidence>
<dbReference type="UniPathway" id="UPA00109">
    <property type="reaction ID" value="UER00188"/>
</dbReference>
<dbReference type="Gene3D" id="3.20.20.60">
    <property type="entry name" value="Phosphoenolpyruvate-binding domains"/>
    <property type="match status" value="1"/>
</dbReference>
<dbReference type="Gene3D" id="2.40.33.10">
    <property type="entry name" value="PK beta-barrel domain-like"/>
    <property type="match status" value="1"/>
</dbReference>
<evidence type="ECO:0000256" key="15">
    <source>
        <dbReference type="RuleBase" id="RU000504"/>
    </source>
</evidence>
<evidence type="ECO:0000313" key="18">
    <source>
        <dbReference type="EMBL" id="EKA60674.1"/>
    </source>
</evidence>
<feature type="compositionally biased region" description="Basic residues" evidence="16">
    <location>
        <begin position="405"/>
        <end position="424"/>
    </location>
</feature>
<protein>
    <recommendedName>
        <fullName evidence="5 14">Pyruvate kinase</fullName>
        <ecNumber evidence="4 14">2.7.1.40</ecNumber>
    </recommendedName>
</protein>
<evidence type="ECO:0000256" key="10">
    <source>
        <dbReference type="ARBA" id="ARBA00022840"/>
    </source>
</evidence>
<accession>K1DWC7</accession>
<dbReference type="InterPro" id="IPR015813">
    <property type="entry name" value="Pyrv/PenolPyrv_kinase-like_dom"/>
</dbReference>
<dbReference type="AlphaFoldDB" id="K1DWC7"/>
<keyword evidence="11 15" id="KW-0460">Magnesium</keyword>
<dbReference type="InterPro" id="IPR040442">
    <property type="entry name" value="Pyrv_kinase-like_dom_sf"/>
</dbReference>
<dbReference type="InterPro" id="IPR015793">
    <property type="entry name" value="Pyrv_Knase_brl"/>
</dbReference>
<dbReference type="GO" id="GO:0016301">
    <property type="term" value="F:kinase activity"/>
    <property type="evidence" value="ECO:0007669"/>
    <property type="project" value="UniProtKB-KW"/>
</dbReference>
<keyword evidence="12 15" id="KW-0324">Glycolysis</keyword>
<evidence type="ECO:0000256" key="8">
    <source>
        <dbReference type="ARBA" id="ARBA00022741"/>
    </source>
</evidence>
<evidence type="ECO:0000256" key="9">
    <source>
        <dbReference type="ARBA" id="ARBA00022777"/>
    </source>
</evidence>
<dbReference type="Proteomes" id="UP000004474">
    <property type="component" value="Unassembled WGS sequence"/>
</dbReference>
<proteinExistence type="inferred from homology"/>
<comment type="catalytic activity">
    <reaction evidence="15">
        <text>pyruvate + ATP = phosphoenolpyruvate + ADP + H(+)</text>
        <dbReference type="Rhea" id="RHEA:18157"/>
        <dbReference type="ChEBI" id="CHEBI:15361"/>
        <dbReference type="ChEBI" id="CHEBI:15378"/>
        <dbReference type="ChEBI" id="CHEBI:30616"/>
        <dbReference type="ChEBI" id="CHEBI:58702"/>
        <dbReference type="ChEBI" id="CHEBI:456216"/>
        <dbReference type="EC" id="2.7.1.40"/>
    </reaction>
</comment>
<dbReference type="eggNOG" id="COG0469">
    <property type="taxonomic scope" value="Bacteria"/>
</dbReference>
<evidence type="ECO:0000256" key="3">
    <source>
        <dbReference type="ARBA" id="ARBA00008663"/>
    </source>
</evidence>
<evidence type="ECO:0000313" key="19">
    <source>
        <dbReference type="Proteomes" id="UP000004474"/>
    </source>
</evidence>
<keyword evidence="10" id="KW-0067">ATP-binding</keyword>
<evidence type="ECO:0000259" key="17">
    <source>
        <dbReference type="Pfam" id="PF00224"/>
    </source>
</evidence>
<keyword evidence="7" id="KW-0479">Metal-binding</keyword>
<evidence type="ECO:0000256" key="13">
    <source>
        <dbReference type="ARBA" id="ARBA00023317"/>
    </source>
</evidence>
<comment type="caution">
    <text evidence="18">The sequence shown here is derived from an EMBL/GenBank/DDBJ whole genome shotgun (WGS) entry which is preliminary data.</text>
</comment>
<feature type="domain" description="Pyruvate kinase barrel" evidence="17">
    <location>
        <begin position="1"/>
        <end position="295"/>
    </location>
</feature>
<gene>
    <name evidence="18" type="ORF">B277_11890</name>
</gene>
<dbReference type="InterPro" id="IPR001697">
    <property type="entry name" value="Pyr_Knase"/>
</dbReference>
<reference evidence="18 19" key="1">
    <citation type="journal article" date="2012" name="J. Bacteriol.">
        <title>Genome Sequence of Janibacter hoylei MTCC8307, Isolated from the Stratospheric Air.</title>
        <authorList>
            <person name="Pawar S.P."/>
            <person name="Dhotre D.P."/>
            <person name="Shetty S.A."/>
            <person name="Chowdhury S.P."/>
            <person name="Chaudhari B.L."/>
            <person name="Shouche Y.S."/>
        </authorList>
    </citation>
    <scope>NUCLEOTIDE SEQUENCE [LARGE SCALE GENOMIC DNA]</scope>
    <source>
        <strain evidence="18 19">PVAS-1</strain>
    </source>
</reference>
<dbReference type="PRINTS" id="PR01050">
    <property type="entry name" value="PYRUVTKNASE"/>
</dbReference>
<keyword evidence="6 15" id="KW-0808">Transferase</keyword>
<dbReference type="NCBIfam" id="TIGR01064">
    <property type="entry name" value="pyruv_kin"/>
    <property type="match status" value="1"/>
</dbReference>
<dbReference type="GO" id="GO:0004743">
    <property type="term" value="F:pyruvate kinase activity"/>
    <property type="evidence" value="ECO:0007669"/>
    <property type="project" value="UniProtKB-UniRule"/>
</dbReference>
<sequence length="526" mass="55827">MDVARLNLSHGEHAVHEANYRSVREASDDVGRAVGVLVDLQGPKIRTGRFADGPIVLAAGDHFTITTRDVPGDQQVVGTTYPGLAGDVRAGDTILVDDGKITLAVHDVDETDVRCVVVYGGPLSDNKGINLPGAAVSAPALSDKDEDDLRWALGLRADYIALSFVRSSADITRVHEIMDEVGVRLPVIAKIEKPQAVEALEEIIDAFDGIMVARGDLGVELPLEQVPLVQKRAVELCRQKAKPVIVATQVLESMIDNSRPTRAEASDAANAVLDGADALMLSGETAVGKFPIEVVKTMSKIIETTEEQGLSRMRDLMAPPTSQGGRHRRRSSRDGGGPGGEVPHRLHPARRVGATPGTGALGSAHVGLLPGAGHPLAALARVGHADLPHPSGHAHRPVRADGRRAAARPRLGRGGRPGRHRGRLAARGAGLDQCAAGAPHRRRPQQDDGGLPGRRGRRARRERRRTPRRDGLSREGPPAVGMLAAHSGRGGGMADTEHSKCFARKGVRVQVPPSAPVRDQPTEDQP</sequence>
<organism evidence="18 19">
    <name type="scientific">Janibacter hoylei PVAS-1</name>
    <dbReference type="NCBI Taxonomy" id="1210046"/>
    <lineage>
        <taxon>Bacteria</taxon>
        <taxon>Bacillati</taxon>
        <taxon>Actinomycetota</taxon>
        <taxon>Actinomycetes</taxon>
        <taxon>Micrococcales</taxon>
        <taxon>Intrasporangiaceae</taxon>
        <taxon>Janibacter</taxon>
    </lineage>
</organism>